<keyword evidence="3" id="KW-0804">Transcription</keyword>
<comment type="caution">
    <text evidence="5">The sequence shown here is derived from an EMBL/GenBank/DDBJ whole genome shotgun (WGS) entry which is preliminary data.</text>
</comment>
<gene>
    <name evidence="5" type="ORF">AB0T83_17185</name>
</gene>
<evidence type="ECO:0000256" key="3">
    <source>
        <dbReference type="ARBA" id="ARBA00023163"/>
    </source>
</evidence>
<evidence type="ECO:0000313" key="6">
    <source>
        <dbReference type="Proteomes" id="UP001553161"/>
    </source>
</evidence>
<feature type="domain" description="HTH cro/C1-type" evidence="4">
    <location>
        <begin position="11"/>
        <end position="65"/>
    </location>
</feature>
<organism evidence="5 6">
    <name type="scientific">Meridianimarinicoccus marinus</name>
    <dbReference type="NCBI Taxonomy" id="3231483"/>
    <lineage>
        <taxon>Bacteria</taxon>
        <taxon>Pseudomonadati</taxon>
        <taxon>Pseudomonadota</taxon>
        <taxon>Alphaproteobacteria</taxon>
        <taxon>Rhodobacterales</taxon>
        <taxon>Paracoccaceae</taxon>
        <taxon>Meridianimarinicoccus</taxon>
    </lineage>
</organism>
<dbReference type="Proteomes" id="UP001553161">
    <property type="component" value="Unassembled WGS sequence"/>
</dbReference>
<keyword evidence="6" id="KW-1185">Reference proteome</keyword>
<protein>
    <submittedName>
        <fullName evidence="5">Helix-turn-helix domain-containing protein</fullName>
    </submittedName>
</protein>
<reference evidence="5 6" key="1">
    <citation type="submission" date="2024-07" db="EMBL/GenBank/DDBJ databases">
        <authorList>
            <person name="Kang M."/>
        </authorList>
    </citation>
    <scope>NUCLEOTIDE SEQUENCE [LARGE SCALE GENOMIC DNA]</scope>
    <source>
        <strain evidence="5 6">DFM31</strain>
    </source>
</reference>
<dbReference type="PANTHER" id="PTHR46797:SF23">
    <property type="entry name" value="HTH-TYPE TRANSCRIPTIONAL REGULATOR SUTR"/>
    <property type="match status" value="1"/>
</dbReference>
<name>A0ABV3LAE7_9RHOB</name>
<dbReference type="InterPro" id="IPR050807">
    <property type="entry name" value="TransReg_Diox_bact_type"/>
</dbReference>
<keyword evidence="1" id="KW-0805">Transcription regulation</keyword>
<dbReference type="SMART" id="SM00530">
    <property type="entry name" value="HTH_XRE"/>
    <property type="match status" value="1"/>
</dbReference>
<evidence type="ECO:0000256" key="2">
    <source>
        <dbReference type="ARBA" id="ARBA00023125"/>
    </source>
</evidence>
<dbReference type="Pfam" id="PF09856">
    <property type="entry name" value="ScfRs"/>
    <property type="match status" value="1"/>
</dbReference>
<dbReference type="RefSeq" id="WP_366194467.1">
    <property type="nucleotide sequence ID" value="NZ_JBFBVU010000030.1"/>
</dbReference>
<evidence type="ECO:0000256" key="1">
    <source>
        <dbReference type="ARBA" id="ARBA00023015"/>
    </source>
</evidence>
<dbReference type="InterPro" id="IPR018653">
    <property type="entry name" value="ScfR_C"/>
</dbReference>
<sequence>MPRSALTGTRIRERRTMLGLKQADLARTVEISPSYLNLIEHNRRRIGGALLSRIARTLKVEVANLTQGAETEQVDQLSAAAAAHPEVNAEIDRIDEFVGRFPGWAALMSAQQRRLVQLEHHVASLVDRLAHDPFLSDSLHDILSKVSAIQSTASILVETDDLDEVWQRRFHRNLHADSGKLAEGASSLVDYLDAEGDAELGMVSPQEELESFLNSRAFHIDGLETEVPDLAESILDQDKAITSRGGKDLVRTYLWRYREEALAMPLEDFTEAAEELGYDPARLAQRFGCDIPAVFRRLASMPSDQGSRRIGLVVCDGAGALILRKATELLPLPRFGAACALWPLYRALTRPMAPVRAVLEHAGRPGYRFLCYAMSHASYPLGFGGPAVYEASMILVPPALVEPTEAEGPVEVIGTSCRICPVENCAARREPSILSDGFDTAAQLSQ</sequence>
<keyword evidence="2" id="KW-0238">DNA-binding</keyword>
<dbReference type="EMBL" id="JBFBVU010000030">
    <property type="protein sequence ID" value="MEV8468513.1"/>
    <property type="molecule type" value="Genomic_DNA"/>
</dbReference>
<dbReference type="InterPro" id="IPR001387">
    <property type="entry name" value="Cro/C1-type_HTH"/>
</dbReference>
<accession>A0ABV3LAE7</accession>
<dbReference type="Pfam" id="PF01381">
    <property type="entry name" value="HTH_3"/>
    <property type="match status" value="1"/>
</dbReference>
<dbReference type="InterPro" id="IPR010982">
    <property type="entry name" value="Lambda_DNA-bd_dom_sf"/>
</dbReference>
<evidence type="ECO:0000313" key="5">
    <source>
        <dbReference type="EMBL" id="MEV8468513.1"/>
    </source>
</evidence>
<dbReference type="Gene3D" id="1.10.260.40">
    <property type="entry name" value="lambda repressor-like DNA-binding domains"/>
    <property type="match status" value="1"/>
</dbReference>
<dbReference type="PROSITE" id="PS50943">
    <property type="entry name" value="HTH_CROC1"/>
    <property type="match status" value="1"/>
</dbReference>
<evidence type="ECO:0000259" key="4">
    <source>
        <dbReference type="PROSITE" id="PS50943"/>
    </source>
</evidence>
<proteinExistence type="predicted"/>
<dbReference type="CDD" id="cd00093">
    <property type="entry name" value="HTH_XRE"/>
    <property type="match status" value="1"/>
</dbReference>
<dbReference type="SUPFAM" id="SSF47413">
    <property type="entry name" value="lambda repressor-like DNA-binding domains"/>
    <property type="match status" value="1"/>
</dbReference>
<dbReference type="PANTHER" id="PTHR46797">
    <property type="entry name" value="HTH-TYPE TRANSCRIPTIONAL REGULATOR"/>
    <property type="match status" value="1"/>
</dbReference>